<name>A0AAN6IHN1_9EURO</name>
<keyword evidence="3" id="KW-1185">Reference proteome</keyword>
<dbReference type="EMBL" id="MU404350">
    <property type="protein sequence ID" value="KAI1617455.1"/>
    <property type="molecule type" value="Genomic_DNA"/>
</dbReference>
<proteinExistence type="predicted"/>
<comment type="caution">
    <text evidence="2">The sequence shown here is derived from an EMBL/GenBank/DDBJ whole genome shotgun (WGS) entry which is preliminary data.</text>
</comment>
<keyword evidence="1" id="KW-0812">Transmembrane</keyword>
<accession>A0AAN6IHN1</accession>
<keyword evidence="1" id="KW-0472">Membrane</keyword>
<gene>
    <name evidence="2" type="ORF">EDD36DRAFT_459148</name>
</gene>
<dbReference type="Proteomes" id="UP001203852">
    <property type="component" value="Unassembled WGS sequence"/>
</dbReference>
<keyword evidence="1" id="KW-1133">Transmembrane helix</keyword>
<protein>
    <submittedName>
        <fullName evidence="2">Uncharacterized protein</fullName>
    </submittedName>
</protein>
<evidence type="ECO:0000313" key="2">
    <source>
        <dbReference type="EMBL" id="KAI1617455.1"/>
    </source>
</evidence>
<sequence>MALYQPSQYDLQQIQAAATRGDEVLFWHGNAQAATTPDGMAIAVAHNGGSAMALAKPRIVERHVTVEVERPRSRRKCCTITLVILALLVIAGVATAVVILKFD</sequence>
<feature type="transmembrane region" description="Helical" evidence="1">
    <location>
        <begin position="80"/>
        <end position="100"/>
    </location>
</feature>
<organism evidence="2 3">
    <name type="scientific">Exophiala viscosa</name>
    <dbReference type="NCBI Taxonomy" id="2486360"/>
    <lineage>
        <taxon>Eukaryota</taxon>
        <taxon>Fungi</taxon>
        <taxon>Dikarya</taxon>
        <taxon>Ascomycota</taxon>
        <taxon>Pezizomycotina</taxon>
        <taxon>Eurotiomycetes</taxon>
        <taxon>Chaetothyriomycetidae</taxon>
        <taxon>Chaetothyriales</taxon>
        <taxon>Herpotrichiellaceae</taxon>
        <taxon>Exophiala</taxon>
    </lineage>
</organism>
<evidence type="ECO:0000256" key="1">
    <source>
        <dbReference type="SAM" id="Phobius"/>
    </source>
</evidence>
<reference evidence="2" key="1">
    <citation type="journal article" date="2022" name="bioRxiv">
        <title>Deciphering the potential niche of two novel black yeast fungi from a biological soil crust based on their genomes, phenotypes, and melanin regulation.</title>
        <authorList>
            <consortium name="DOE Joint Genome Institute"/>
            <person name="Carr E.C."/>
            <person name="Barton Q."/>
            <person name="Grambo S."/>
            <person name="Sullivan M."/>
            <person name="Renfro C.M."/>
            <person name="Kuo A."/>
            <person name="Pangilinan J."/>
            <person name="Lipzen A."/>
            <person name="Keymanesh K."/>
            <person name="Savage E."/>
            <person name="Barry K."/>
            <person name="Grigoriev I.V."/>
            <person name="Riekhof W.R."/>
            <person name="Harris S.S."/>
        </authorList>
    </citation>
    <scope>NUCLEOTIDE SEQUENCE</scope>
    <source>
        <strain evidence="2">JF 03-4F</strain>
    </source>
</reference>
<evidence type="ECO:0000313" key="3">
    <source>
        <dbReference type="Proteomes" id="UP001203852"/>
    </source>
</evidence>
<dbReference type="AlphaFoldDB" id="A0AAN6IHN1"/>